<gene>
    <name evidence="1" type="ORF">ACD_71C00007G0008</name>
</gene>
<proteinExistence type="predicted"/>
<name>K1Z6D9_9BACT</name>
<comment type="caution">
    <text evidence="1">The sequence shown here is derived from an EMBL/GenBank/DDBJ whole genome shotgun (WGS) entry which is preliminary data.</text>
</comment>
<protein>
    <submittedName>
        <fullName evidence="1">Uncharacterized protein</fullName>
    </submittedName>
</protein>
<dbReference type="AlphaFoldDB" id="K1Z6D9"/>
<reference evidence="1" key="1">
    <citation type="journal article" date="2012" name="Science">
        <title>Fermentation, hydrogen, and sulfur metabolism in multiple uncultivated bacterial phyla.</title>
        <authorList>
            <person name="Wrighton K.C."/>
            <person name="Thomas B.C."/>
            <person name="Sharon I."/>
            <person name="Miller C.S."/>
            <person name="Castelle C.J."/>
            <person name="VerBerkmoes N.C."/>
            <person name="Wilkins M.J."/>
            <person name="Hettich R.L."/>
            <person name="Lipton M.S."/>
            <person name="Williams K.H."/>
            <person name="Long P.E."/>
            <person name="Banfield J.F."/>
        </authorList>
    </citation>
    <scope>NUCLEOTIDE SEQUENCE [LARGE SCALE GENOMIC DNA]</scope>
</reference>
<accession>K1Z6D9</accession>
<sequence length="208" mass="24224">MFSAHLVFWDIDKHSSMNFPDRVKKLDLFWKICESFKPPSLNRQSFYETDNDTFMAGFSDQAGFYSGTDVLSFVIKLHKTLLENGIPVTFGINLIACGKPLEWKIYDGLINDVKMIYMSDELYEKIWRVQRSRLAWDSLIITARLESLAKKLKKPICFSTFQEGHIDLEWLLKGSANIIEETNNICLLNADHAHWLAEKNIRVYSIEY</sequence>
<dbReference type="EMBL" id="AMFJ01028738">
    <property type="protein sequence ID" value="EKD44786.1"/>
    <property type="molecule type" value="Genomic_DNA"/>
</dbReference>
<evidence type="ECO:0000313" key="1">
    <source>
        <dbReference type="EMBL" id="EKD44786.1"/>
    </source>
</evidence>
<organism evidence="1">
    <name type="scientific">uncultured bacterium</name>
    <name type="common">gcode 4</name>
    <dbReference type="NCBI Taxonomy" id="1234023"/>
    <lineage>
        <taxon>Bacteria</taxon>
        <taxon>environmental samples</taxon>
    </lineage>
</organism>